<dbReference type="InterPro" id="IPR042226">
    <property type="entry name" value="eFR1_2_sf"/>
</dbReference>
<keyword evidence="2" id="KW-1185">Reference proteome</keyword>
<evidence type="ECO:0000313" key="1">
    <source>
        <dbReference type="EMBL" id="POM22908.1"/>
    </source>
</evidence>
<organism evidence="1 2">
    <name type="scientific">Actinomadura rubteroloni</name>
    <dbReference type="NCBI Taxonomy" id="1926885"/>
    <lineage>
        <taxon>Bacteria</taxon>
        <taxon>Bacillati</taxon>
        <taxon>Actinomycetota</taxon>
        <taxon>Actinomycetes</taxon>
        <taxon>Streptosporangiales</taxon>
        <taxon>Thermomonosporaceae</taxon>
        <taxon>Actinomadura</taxon>
    </lineage>
</organism>
<sequence>MVATGHQIPGRTTINRTPDVYRYRMDLAFLRPLYESGGPVASACLDTTRDTPDAEKMIELRWRALREDLARQGADAATLDAMESVAGGVRGIGGPQGEAVFAADGEVLAVHTMARPPVRDRASWLPVPDPFDLVLDRGRLLPYVVAAVDREGADVFAYDVAVPDPATARFFNGGSLHVHKVRGGGMASSHYQRHSENVWEKNAEQVAQDVARAVRDVGAAVVFVGGDQRAIGLLRAHLDALEPPVVELPGGRADHDAAGALRESVDAALEDVTAGGREDVIDDFHDRISQGTAVDDAPGTLRALTDGRVETLLLGADRGGEPWLYGSPDEPRALATVASALPAADGALHAPATPLMLRSAVLGDAGFSELTGGAGTAATLRFAL</sequence>
<dbReference type="InterPro" id="IPR040701">
    <property type="entry name" value="Bact_RF_family2"/>
</dbReference>
<protein>
    <recommendedName>
        <fullName evidence="3">Peptide chain release factor 1</fullName>
    </recommendedName>
</protein>
<gene>
    <name evidence="1" type="ORF">BTM25_51140</name>
</gene>
<dbReference type="Pfam" id="PF18844">
    <property type="entry name" value="baeRF_family2"/>
    <property type="match status" value="1"/>
</dbReference>
<accession>A0A2P4UCY4</accession>
<dbReference type="AlphaFoldDB" id="A0A2P4UCY4"/>
<dbReference type="Gene3D" id="3.30.420.60">
    <property type="entry name" value="eRF1 domain 2"/>
    <property type="match status" value="1"/>
</dbReference>
<evidence type="ECO:0008006" key="3">
    <source>
        <dbReference type="Google" id="ProtNLM"/>
    </source>
</evidence>
<dbReference type="EMBL" id="MTBP01000004">
    <property type="protein sequence ID" value="POM22908.1"/>
    <property type="molecule type" value="Genomic_DNA"/>
</dbReference>
<dbReference type="Proteomes" id="UP000242367">
    <property type="component" value="Unassembled WGS sequence"/>
</dbReference>
<comment type="caution">
    <text evidence="1">The sequence shown here is derived from an EMBL/GenBank/DDBJ whole genome shotgun (WGS) entry which is preliminary data.</text>
</comment>
<name>A0A2P4UCY4_9ACTN</name>
<evidence type="ECO:0000313" key="2">
    <source>
        <dbReference type="Proteomes" id="UP000242367"/>
    </source>
</evidence>
<reference evidence="1 2" key="1">
    <citation type="journal article" date="2017" name="Chemistry">
        <title>Isolation, Biosynthesis and Chemical Modifications of Rubterolones A-F: Rare Tropolone Alkaloids from Actinomadura sp. 5-2.</title>
        <authorList>
            <person name="Guo H."/>
            <person name="Benndorf R."/>
            <person name="Leichnitz D."/>
            <person name="Klassen J.L."/>
            <person name="Vollmers J."/>
            <person name="Gorls H."/>
            <person name="Steinacker M."/>
            <person name="Weigel C."/>
            <person name="Dahse H.M."/>
            <person name="Kaster A.K."/>
            <person name="de Beer Z.W."/>
            <person name="Poulsen M."/>
            <person name="Beemelmanns C."/>
        </authorList>
    </citation>
    <scope>NUCLEOTIDE SEQUENCE [LARGE SCALE GENOMIC DNA]</scope>
    <source>
        <strain evidence="1 2">5-2</strain>
    </source>
</reference>
<proteinExistence type="predicted"/>